<organism evidence="1 2">
    <name type="scientific">Paeniglutamicibacter psychrophenolicus</name>
    <dbReference type="NCBI Taxonomy" id="257454"/>
    <lineage>
        <taxon>Bacteria</taxon>
        <taxon>Bacillati</taxon>
        <taxon>Actinomycetota</taxon>
        <taxon>Actinomycetes</taxon>
        <taxon>Micrococcales</taxon>
        <taxon>Micrococcaceae</taxon>
        <taxon>Paeniglutamicibacter</taxon>
    </lineage>
</organism>
<protein>
    <submittedName>
        <fullName evidence="1">Skp family chaperone for outer membrane proteins</fullName>
    </submittedName>
</protein>
<name>A0ABS4W7E1_9MICC</name>
<sequence>MITAESFECVLPPLSAKADSLISCTYQLANAPSGWEVGSALANWGILAIAAGALWVSNRQRQQANKDMSDTLEHSKKAHEELLEANARALDLQLKVAEKVAQDQMEAAYKANQAQLDAAYAATQAQLDASQKATQADLNERKNARELEMTAEFVAALDEMLMAAHIDVNEEGRGLTLRRAITNTSVASGKFQLFVGHSQTLADLEEQLQRLLDGFAPVKLADFKSRQYDRIFKIHAILRTGIVEYQKSRNFPPILPLVLGALKSGDMALVDQMLWIDPAA</sequence>
<keyword evidence="2" id="KW-1185">Reference proteome</keyword>
<proteinExistence type="predicted"/>
<gene>
    <name evidence="1" type="ORF">JOF46_000037</name>
</gene>
<dbReference type="EMBL" id="JAGIOE010000001">
    <property type="protein sequence ID" value="MBP2372125.1"/>
    <property type="molecule type" value="Genomic_DNA"/>
</dbReference>
<reference evidence="1 2" key="1">
    <citation type="submission" date="2021-03" db="EMBL/GenBank/DDBJ databases">
        <title>Sequencing the genomes of 1000 actinobacteria strains.</title>
        <authorList>
            <person name="Klenk H.-P."/>
        </authorList>
    </citation>
    <scope>NUCLEOTIDE SEQUENCE [LARGE SCALE GENOMIC DNA]</scope>
    <source>
        <strain evidence="1 2">DSM 15454</strain>
    </source>
</reference>
<dbReference type="RefSeq" id="WP_209905480.1">
    <property type="nucleotide sequence ID" value="NZ_BAAAMI010000009.1"/>
</dbReference>
<accession>A0ABS4W7E1</accession>
<evidence type="ECO:0000313" key="1">
    <source>
        <dbReference type="EMBL" id="MBP2372125.1"/>
    </source>
</evidence>
<dbReference type="Proteomes" id="UP000766570">
    <property type="component" value="Unassembled WGS sequence"/>
</dbReference>
<evidence type="ECO:0000313" key="2">
    <source>
        <dbReference type="Proteomes" id="UP000766570"/>
    </source>
</evidence>
<comment type="caution">
    <text evidence="1">The sequence shown here is derived from an EMBL/GenBank/DDBJ whole genome shotgun (WGS) entry which is preliminary data.</text>
</comment>